<keyword evidence="3" id="KW-0255">Endonuclease</keyword>
<evidence type="ECO:0000313" key="9">
    <source>
        <dbReference type="Proteomes" id="UP001164726"/>
    </source>
</evidence>
<dbReference type="Pfam" id="PF08340">
    <property type="entry name" value="YicC-like_C"/>
    <property type="match status" value="1"/>
</dbReference>
<dbReference type="GO" id="GO:0004521">
    <property type="term" value="F:RNA endonuclease activity"/>
    <property type="evidence" value="ECO:0007669"/>
    <property type="project" value="InterPro"/>
</dbReference>
<name>A0A9E8M1C6_9BACI</name>
<evidence type="ECO:0000256" key="3">
    <source>
        <dbReference type="ARBA" id="ARBA00022759"/>
    </source>
</evidence>
<dbReference type="InterPro" id="IPR013551">
    <property type="entry name" value="YicC-like_C"/>
</dbReference>
<gene>
    <name evidence="8" type="ORF">OE105_06050</name>
</gene>
<keyword evidence="9" id="KW-1185">Reference proteome</keyword>
<evidence type="ECO:0000256" key="2">
    <source>
        <dbReference type="ARBA" id="ARBA00022722"/>
    </source>
</evidence>
<feature type="domain" description="Endoribonuclease YicC-like C-terminal" evidence="7">
    <location>
        <begin position="180"/>
        <end position="295"/>
    </location>
</feature>
<dbReference type="Pfam" id="PF03755">
    <property type="entry name" value="YicC-like_N"/>
    <property type="match status" value="1"/>
</dbReference>
<protein>
    <submittedName>
        <fullName evidence="8">YicC family protein</fullName>
    </submittedName>
</protein>
<comment type="cofactor">
    <cofactor evidence="1">
        <name>a divalent metal cation</name>
        <dbReference type="ChEBI" id="CHEBI:60240"/>
    </cofactor>
</comment>
<dbReference type="KEGG" id="fhl:OE105_06050"/>
<evidence type="ECO:0000259" key="6">
    <source>
        <dbReference type="Pfam" id="PF03755"/>
    </source>
</evidence>
<dbReference type="RefSeq" id="WP_275421848.1">
    <property type="nucleotide sequence ID" value="NZ_CP106877.1"/>
</dbReference>
<keyword evidence="4" id="KW-0378">Hydrolase</keyword>
<dbReference type="Proteomes" id="UP001164726">
    <property type="component" value="Chromosome"/>
</dbReference>
<dbReference type="NCBIfam" id="TIGR00255">
    <property type="entry name" value="YicC/YloC family endoribonuclease"/>
    <property type="match status" value="1"/>
</dbReference>
<evidence type="ECO:0000256" key="5">
    <source>
        <dbReference type="ARBA" id="ARBA00035648"/>
    </source>
</evidence>
<reference evidence="8" key="1">
    <citation type="submission" date="2022-09" db="EMBL/GenBank/DDBJ databases">
        <title>Complete Genomes of Fervidibacillus albus and Fervidibacillus halotolerans isolated from tidal flat sediments.</title>
        <authorList>
            <person name="Kwon K.K."/>
            <person name="Yang S.-H."/>
            <person name="Park M.J."/>
            <person name="Oh H.-M."/>
        </authorList>
    </citation>
    <scope>NUCLEOTIDE SEQUENCE</scope>
    <source>
        <strain evidence="8">MEBiC13594</strain>
    </source>
</reference>
<organism evidence="8 9">
    <name type="scientific">Fervidibacillus halotolerans</name>
    <dbReference type="NCBI Taxonomy" id="2980027"/>
    <lineage>
        <taxon>Bacteria</taxon>
        <taxon>Bacillati</taxon>
        <taxon>Bacillota</taxon>
        <taxon>Bacilli</taxon>
        <taxon>Bacillales</taxon>
        <taxon>Bacillaceae</taxon>
        <taxon>Fervidibacillus</taxon>
    </lineage>
</organism>
<dbReference type="EMBL" id="CP106877">
    <property type="protein sequence ID" value="WAA13660.1"/>
    <property type="molecule type" value="Genomic_DNA"/>
</dbReference>
<evidence type="ECO:0000313" key="8">
    <source>
        <dbReference type="EMBL" id="WAA13660.1"/>
    </source>
</evidence>
<dbReference type="InterPro" id="IPR005229">
    <property type="entry name" value="YicC/YloC-like"/>
</dbReference>
<proteinExistence type="inferred from homology"/>
<dbReference type="InterPro" id="IPR013527">
    <property type="entry name" value="YicC-like_N"/>
</dbReference>
<dbReference type="AlphaFoldDB" id="A0A9E8M1C6"/>
<comment type="similarity">
    <text evidence="5">Belongs to the YicC/YloC family.</text>
</comment>
<dbReference type="GO" id="GO:0016787">
    <property type="term" value="F:hydrolase activity"/>
    <property type="evidence" value="ECO:0007669"/>
    <property type="project" value="UniProtKB-KW"/>
</dbReference>
<evidence type="ECO:0000256" key="1">
    <source>
        <dbReference type="ARBA" id="ARBA00001968"/>
    </source>
</evidence>
<evidence type="ECO:0000256" key="4">
    <source>
        <dbReference type="ARBA" id="ARBA00022801"/>
    </source>
</evidence>
<evidence type="ECO:0000259" key="7">
    <source>
        <dbReference type="Pfam" id="PF08340"/>
    </source>
</evidence>
<keyword evidence="2" id="KW-0540">Nuclease</keyword>
<dbReference type="PANTHER" id="PTHR30636:SF3">
    <property type="entry name" value="UPF0701 PROTEIN YICC"/>
    <property type="match status" value="1"/>
</dbReference>
<feature type="domain" description="Endoribonuclease YicC-like N-terminal" evidence="6">
    <location>
        <begin position="8"/>
        <end position="160"/>
    </location>
</feature>
<accession>A0A9E8M1C6</accession>
<dbReference type="PANTHER" id="PTHR30636">
    <property type="entry name" value="UPF0701 PROTEIN YICC"/>
    <property type="match status" value="1"/>
</dbReference>
<sequence>MGDKMAVSMTGFGRSKLETESFSITVEIRSVNHRFLDCYFRMPQFLLKFEDKLKKIVQKHLSRGRIDCFISISGENVVDRRLHIDWNLLDEYYQYIKELKNRYHLEGNITINHLIRNESFVSVIEGDLERDEWQNLLLNTFEEAILNLKAMRISEGKRLEKGFMELMLELENMVKQMEDLIPFVKKEFEEKLYKKLMDVTNGEFDESRILTEIAMFVERTDITEEITRLSSHLKEFHDTVKKSEPVGRKLDFLIQEMNRETNTIGSKTNVLQISKLVVNMKTVLEKMREQVQNIE</sequence>